<feature type="region of interest" description="Disordered" evidence="1">
    <location>
        <begin position="568"/>
        <end position="589"/>
    </location>
</feature>
<feature type="region of interest" description="Disordered" evidence="1">
    <location>
        <begin position="926"/>
        <end position="970"/>
    </location>
</feature>
<accession>A0A8H7B1P5</accession>
<sequence>MARLKDTSKQRARKPPSPSSDDDAATQQLLTESHSPLADLPAPSAVLGANLLNAARINPPSFLERKGKLKRVSLKRDESSRQNLAVRGDPYEIELSPEKGRYALPEKVNHKPLKILKKKRDKGKAKVVDVSSDAPVASSELPVRTDGGLQVDPKELVENLALPGDLVSAETDLRSSPPRLAPLQSDTVAVDNTRHGTPPNVGERSSDALEHLANTRAISKRKSESEHGHDRPAKCQREQRQATAESVTSRRAHPRVRIQVRRTSQEQSTTEKVDHSNHEQGTQEIADDPVQGKGSHPKRAPPKLKSRRKLTNDTTVTSQPLPARKRGPQGNAKPFKEAPETANVMEIERASGSAESDHESDHESENEPDAERSDSISDDGHKTVRPTGQPGSIETVFGFLNLKPRSGKCETKIATSIIRKCNVHRVHLQDSDIPTEQVAEDANELKEVLRQINACVKEKDQRAFKGDAYGHVFRAVILYLEALYIWLDENDGAVTDSLDALRILSPLMRQILAFKDAIADWNAFVPKHFKGDRIIKDVDISLIAHLRHVDKIYRRCLSRLEATEQHRKQQAELDRKMKEQKEEEDRKTMSLEAQTQRWKRWQDLHVKRMLCETDPHRRLKLAITRLQDLEEKDANGVVFERLPVFTSRSAPLHRQASTLDDSREWTEQEETALLDGLKRYAGPQVFEKIFTTYCKPDSSRPLGGCLRERSVAEIVTKAAQFRSNLQKLYQDNGWVVEDWITKIPVILHLELEVFQIKTSTNHVPAQSSATMSLPANINTAARTPYSEAASVEHYSSKTVDELRILAKIHGVPDGAGPRDIVAILMEKDRVNGVWPGMFEDPETKDTKGSCVASVDQTSQNTETPSETIIATGGQSKSASVATVLDNNKIAETPTAVMTATGSENDTAIPISQLKKEWDGLWGPPFAFSKVAPTDPKSQGTSITSAGSTSIRSKSPVSPVSPASSASLKSNRYEVLATEEKEFFEPEELLTEAVEEYISTANMSIQSAPSGHGKSLATQTFSHQVDKEENVHLVNENADVGDKTKKKGKRGTKGGRKINKAKTDAAQSAATEVEKTEASTSNASITSKQAEDIPLPVPPANIESTEGDVESTLEVPEPLSVIEENDGAIIERSTSVAPTAIDEHVEKQVNIDQSKLINVEDNEGSPPPIEVPISQQSAASPPAAPSEPTVKSSKKAPVQIFPAGSPVPLPSTQTAQTPTPVKTKNQRRNEKRKENKQAAVLSNIYDVLMSEQSGDASTPYSSDIKEDENKDNSEGTAPAAKKKKRGTKGGKKAQAQKKHQPVPIVETTTTPITEAAAGPVIQTTVATKIQPMHLALCAVVAILAGVVGTWAIV</sequence>
<evidence type="ECO:0000313" key="3">
    <source>
        <dbReference type="EMBL" id="KAF7675648.1"/>
    </source>
</evidence>
<gene>
    <name evidence="3" type="ORF">GT037_006367</name>
</gene>
<feature type="region of interest" description="Disordered" evidence="1">
    <location>
        <begin position="1"/>
        <end position="42"/>
    </location>
</feature>
<feature type="compositionally biased region" description="Basic and acidic residues" evidence="1">
    <location>
        <begin position="1262"/>
        <end position="1272"/>
    </location>
</feature>
<evidence type="ECO:0000256" key="1">
    <source>
        <dbReference type="SAM" id="MobiDB-lite"/>
    </source>
</evidence>
<dbReference type="RefSeq" id="XP_038785911.1">
    <property type="nucleotide sequence ID" value="XM_038931414.1"/>
</dbReference>
<proteinExistence type="predicted"/>
<name>A0A8H7B1P5_9PLEO</name>
<feature type="compositionally biased region" description="Basic and acidic residues" evidence="1">
    <location>
        <begin position="1226"/>
        <end position="1235"/>
    </location>
</feature>
<feature type="compositionally biased region" description="Low complexity" evidence="1">
    <location>
        <begin position="937"/>
        <end position="969"/>
    </location>
</feature>
<protein>
    <submittedName>
        <fullName evidence="3">Uncharacterized protein</fullName>
    </submittedName>
</protein>
<feature type="compositionally biased region" description="Basic residues" evidence="1">
    <location>
        <begin position="1279"/>
        <end position="1299"/>
    </location>
</feature>
<feature type="region of interest" description="Disordered" evidence="1">
    <location>
        <begin position="168"/>
        <end position="390"/>
    </location>
</feature>
<feature type="compositionally biased region" description="Polar residues" evidence="1">
    <location>
        <begin position="25"/>
        <end position="34"/>
    </location>
</feature>
<feature type="compositionally biased region" description="Basic residues" evidence="1">
    <location>
        <begin position="250"/>
        <end position="260"/>
    </location>
</feature>
<keyword evidence="4" id="KW-1185">Reference proteome</keyword>
<feature type="compositionally biased region" description="Polar residues" evidence="1">
    <location>
        <begin position="1209"/>
        <end position="1222"/>
    </location>
</feature>
<feature type="compositionally biased region" description="Basic residues" evidence="1">
    <location>
        <begin position="295"/>
        <end position="309"/>
    </location>
</feature>
<reference evidence="3" key="2">
    <citation type="submission" date="2020-08" db="EMBL/GenBank/DDBJ databases">
        <title>Draft Genome Sequence of Cumin Blight Pathogen Alternaria burnsii.</title>
        <authorList>
            <person name="Feng Z."/>
        </authorList>
    </citation>
    <scope>NUCLEOTIDE SEQUENCE</scope>
    <source>
        <strain evidence="3">CBS107.38</strain>
    </source>
</reference>
<feature type="compositionally biased region" description="Low complexity" evidence="1">
    <location>
        <begin position="128"/>
        <end position="139"/>
    </location>
</feature>
<dbReference type="GeneID" id="62204592"/>
<feature type="region of interest" description="Disordered" evidence="1">
    <location>
        <begin position="1029"/>
        <end position="1112"/>
    </location>
</feature>
<comment type="caution">
    <text evidence="3">The sequence shown here is derived from an EMBL/GenBank/DDBJ whole genome shotgun (WGS) entry which is preliminary data.</text>
</comment>
<feature type="compositionally biased region" description="Basic and acidic residues" evidence="1">
    <location>
        <begin position="269"/>
        <end position="278"/>
    </location>
</feature>
<keyword evidence="2" id="KW-1133">Transmembrane helix</keyword>
<keyword evidence="2" id="KW-0812">Transmembrane</keyword>
<dbReference type="Proteomes" id="UP000596902">
    <property type="component" value="Unassembled WGS sequence"/>
</dbReference>
<feature type="compositionally biased region" description="Low complexity" evidence="1">
    <location>
        <begin position="1171"/>
        <end position="1180"/>
    </location>
</feature>
<dbReference type="EMBL" id="JAAABM010000008">
    <property type="protein sequence ID" value="KAF7675648.1"/>
    <property type="molecule type" value="Genomic_DNA"/>
</dbReference>
<feature type="compositionally biased region" description="Basic residues" evidence="1">
    <location>
        <begin position="1043"/>
        <end position="1059"/>
    </location>
</feature>
<reference evidence="3" key="1">
    <citation type="submission" date="2020-01" db="EMBL/GenBank/DDBJ databases">
        <authorList>
            <person name="Feng Z.H.Z."/>
        </authorList>
    </citation>
    <scope>NUCLEOTIDE SEQUENCE</scope>
    <source>
        <strain evidence="3">CBS107.38</strain>
    </source>
</reference>
<keyword evidence="2" id="KW-0472">Membrane</keyword>
<feature type="region of interest" description="Disordered" evidence="1">
    <location>
        <begin position="120"/>
        <end position="150"/>
    </location>
</feature>
<feature type="compositionally biased region" description="Basic and acidic residues" evidence="1">
    <location>
        <begin position="355"/>
        <end position="382"/>
    </location>
</feature>
<feature type="region of interest" description="Disordered" evidence="1">
    <location>
        <begin position="1250"/>
        <end position="1300"/>
    </location>
</feature>
<evidence type="ECO:0000256" key="2">
    <source>
        <dbReference type="SAM" id="Phobius"/>
    </source>
</evidence>
<feature type="compositionally biased region" description="Polar residues" evidence="1">
    <location>
        <begin position="1077"/>
        <end position="1087"/>
    </location>
</feature>
<feature type="transmembrane region" description="Helical" evidence="2">
    <location>
        <begin position="1331"/>
        <end position="1351"/>
    </location>
</feature>
<feature type="compositionally biased region" description="Polar residues" evidence="1">
    <location>
        <begin position="1250"/>
        <end position="1260"/>
    </location>
</feature>
<feature type="region of interest" description="Disordered" evidence="1">
    <location>
        <begin position="1158"/>
        <end position="1238"/>
    </location>
</feature>
<feature type="compositionally biased region" description="Basic and acidic residues" evidence="1">
    <location>
        <begin position="221"/>
        <end position="240"/>
    </location>
</feature>
<organism evidence="3 4">
    <name type="scientific">Alternaria burnsii</name>
    <dbReference type="NCBI Taxonomy" id="1187904"/>
    <lineage>
        <taxon>Eukaryota</taxon>
        <taxon>Fungi</taxon>
        <taxon>Dikarya</taxon>
        <taxon>Ascomycota</taxon>
        <taxon>Pezizomycotina</taxon>
        <taxon>Dothideomycetes</taxon>
        <taxon>Pleosporomycetidae</taxon>
        <taxon>Pleosporales</taxon>
        <taxon>Pleosporineae</taxon>
        <taxon>Pleosporaceae</taxon>
        <taxon>Alternaria</taxon>
        <taxon>Alternaria sect. Alternaria</taxon>
    </lineage>
</organism>
<evidence type="ECO:0000313" key="4">
    <source>
        <dbReference type="Proteomes" id="UP000596902"/>
    </source>
</evidence>